<dbReference type="AlphaFoldDB" id="W7CGZ1"/>
<sequence length="77" mass="8463">MGRRPYLSLRAPSTGAEKNMQTAYTDMSRVTTIAWSPGFVIYGCTKNGMTGVIMLKPIPIRNTEIRPNTKACLLTIG</sequence>
<dbReference type="EMBL" id="AODE01000007">
    <property type="protein sequence ID" value="EUJ32158.1"/>
    <property type="molecule type" value="Genomic_DNA"/>
</dbReference>
<comment type="caution">
    <text evidence="1">The sequence shown here is derived from an EMBL/GenBank/DDBJ whole genome shotgun (WGS) entry which is preliminary data.</text>
</comment>
<accession>W7CGZ1</accession>
<name>W7CGZ1_9LIST</name>
<keyword evidence="2" id="KW-1185">Reference proteome</keyword>
<evidence type="ECO:0000313" key="1">
    <source>
        <dbReference type="EMBL" id="EUJ32158.1"/>
    </source>
</evidence>
<gene>
    <name evidence="1" type="ORF">PCORN_03128</name>
</gene>
<proteinExistence type="predicted"/>
<organism evidence="1 2">
    <name type="scientific">Listeria cornellensis FSL F6-0969</name>
    <dbReference type="NCBI Taxonomy" id="1265820"/>
    <lineage>
        <taxon>Bacteria</taxon>
        <taxon>Bacillati</taxon>
        <taxon>Bacillota</taxon>
        <taxon>Bacilli</taxon>
        <taxon>Bacillales</taxon>
        <taxon>Listeriaceae</taxon>
        <taxon>Listeria</taxon>
    </lineage>
</organism>
<dbReference type="Proteomes" id="UP000019254">
    <property type="component" value="Unassembled WGS sequence"/>
</dbReference>
<protein>
    <submittedName>
        <fullName evidence="1">Uncharacterized protein</fullName>
    </submittedName>
</protein>
<reference evidence="1 2" key="1">
    <citation type="journal article" date="2014" name="Int. J. Syst. Evol. Microbiol.">
        <title>Listeria floridensis sp. nov., Listeria aquatica sp. nov., Listeria cornellensis sp. nov., Listeria riparia sp. nov. and Listeria grandensis sp. nov., from agricultural and natural environments.</title>
        <authorList>
            <person name="den Bakker H.C."/>
            <person name="Warchocki S."/>
            <person name="Wright E.M."/>
            <person name="Allred A.F."/>
            <person name="Ahlstrom C."/>
            <person name="Manuel C.S."/>
            <person name="Stasiewicz M.J."/>
            <person name="Burrell A."/>
            <person name="Roof S."/>
            <person name="Strawn L."/>
            <person name="Fortes E.D."/>
            <person name="Nightingale K.K."/>
            <person name="Kephart D."/>
            <person name="Wiedmann M."/>
        </authorList>
    </citation>
    <scope>NUCLEOTIDE SEQUENCE [LARGE SCALE GENOMIC DNA]</scope>
    <source>
        <strain evidence="2">FSL F6-969</strain>
    </source>
</reference>
<evidence type="ECO:0000313" key="2">
    <source>
        <dbReference type="Proteomes" id="UP000019254"/>
    </source>
</evidence>